<proteinExistence type="predicted"/>
<dbReference type="Proteomes" id="UP000054538">
    <property type="component" value="Unassembled WGS sequence"/>
</dbReference>
<evidence type="ECO:0000313" key="2">
    <source>
        <dbReference type="EMBL" id="KIK76458.1"/>
    </source>
</evidence>
<dbReference type="AlphaFoldDB" id="A0A0D0CMH0"/>
<dbReference type="InParanoid" id="A0A0D0CMH0"/>
<gene>
    <name evidence="2" type="ORF">PAXRUDRAFT_169898</name>
</gene>
<keyword evidence="3" id="KW-1185">Reference proteome</keyword>
<dbReference type="OrthoDB" id="3207480at2759"/>
<protein>
    <submittedName>
        <fullName evidence="2">Uncharacterized protein</fullName>
    </submittedName>
</protein>
<dbReference type="HOGENOM" id="CLU_075362_1_1_1"/>
<evidence type="ECO:0000256" key="1">
    <source>
        <dbReference type="SAM" id="MobiDB-lite"/>
    </source>
</evidence>
<organism evidence="2 3">
    <name type="scientific">Paxillus rubicundulus Ve08.2h10</name>
    <dbReference type="NCBI Taxonomy" id="930991"/>
    <lineage>
        <taxon>Eukaryota</taxon>
        <taxon>Fungi</taxon>
        <taxon>Dikarya</taxon>
        <taxon>Basidiomycota</taxon>
        <taxon>Agaricomycotina</taxon>
        <taxon>Agaricomycetes</taxon>
        <taxon>Agaricomycetidae</taxon>
        <taxon>Boletales</taxon>
        <taxon>Paxilineae</taxon>
        <taxon>Paxillaceae</taxon>
        <taxon>Paxillus</taxon>
    </lineage>
</organism>
<reference evidence="2 3" key="1">
    <citation type="submission" date="2014-04" db="EMBL/GenBank/DDBJ databases">
        <authorList>
            <consortium name="DOE Joint Genome Institute"/>
            <person name="Kuo A."/>
            <person name="Kohler A."/>
            <person name="Jargeat P."/>
            <person name="Nagy L.G."/>
            <person name="Floudas D."/>
            <person name="Copeland A."/>
            <person name="Barry K.W."/>
            <person name="Cichocki N."/>
            <person name="Veneault-Fourrey C."/>
            <person name="LaButti K."/>
            <person name="Lindquist E.A."/>
            <person name="Lipzen A."/>
            <person name="Lundell T."/>
            <person name="Morin E."/>
            <person name="Murat C."/>
            <person name="Sun H."/>
            <person name="Tunlid A."/>
            <person name="Henrissat B."/>
            <person name="Grigoriev I.V."/>
            <person name="Hibbett D.S."/>
            <person name="Martin F."/>
            <person name="Nordberg H.P."/>
            <person name="Cantor M.N."/>
            <person name="Hua S.X."/>
        </authorList>
    </citation>
    <scope>NUCLEOTIDE SEQUENCE [LARGE SCALE GENOMIC DNA]</scope>
    <source>
        <strain evidence="2 3">Ve08.2h10</strain>
    </source>
</reference>
<name>A0A0D0CMH0_9AGAM</name>
<accession>A0A0D0CMH0</accession>
<feature type="region of interest" description="Disordered" evidence="1">
    <location>
        <begin position="120"/>
        <end position="141"/>
    </location>
</feature>
<dbReference type="EMBL" id="KN827476">
    <property type="protein sequence ID" value="KIK76458.1"/>
    <property type="molecule type" value="Genomic_DNA"/>
</dbReference>
<evidence type="ECO:0000313" key="3">
    <source>
        <dbReference type="Proteomes" id="UP000054538"/>
    </source>
</evidence>
<reference evidence="3" key="2">
    <citation type="submission" date="2015-01" db="EMBL/GenBank/DDBJ databases">
        <title>Evolutionary Origins and Diversification of the Mycorrhizal Mutualists.</title>
        <authorList>
            <consortium name="DOE Joint Genome Institute"/>
            <consortium name="Mycorrhizal Genomics Consortium"/>
            <person name="Kohler A."/>
            <person name="Kuo A."/>
            <person name="Nagy L.G."/>
            <person name="Floudas D."/>
            <person name="Copeland A."/>
            <person name="Barry K.W."/>
            <person name="Cichocki N."/>
            <person name="Veneault-Fourrey C."/>
            <person name="LaButti K."/>
            <person name="Lindquist E.A."/>
            <person name="Lipzen A."/>
            <person name="Lundell T."/>
            <person name="Morin E."/>
            <person name="Murat C."/>
            <person name="Riley R."/>
            <person name="Ohm R."/>
            <person name="Sun H."/>
            <person name="Tunlid A."/>
            <person name="Henrissat B."/>
            <person name="Grigoriev I.V."/>
            <person name="Hibbett D.S."/>
            <person name="Martin F."/>
        </authorList>
    </citation>
    <scope>NUCLEOTIDE SEQUENCE [LARGE SCALE GENOMIC DNA]</scope>
    <source>
        <strain evidence="3">Ve08.2h10</strain>
    </source>
</reference>
<sequence length="211" mass="22428">MAEDPAPAEPAHHTPAASESSWATTRSKIEVALPKGKGKKRSRQDLSGDEVAAFPPEGMVVHQDPCVKCVGSTVPWHGFPGHTCQKCAGLKVKCVHSRGRAAGVTEAAEACTSQVPQPVHTAAPVAGPSVRPRPSAGSDEGEEAVIMVRAEKGKAVSTQAKGVTVNEGDFEEIMRRLLMCELKVWDTQAQNAELEGEVLGLKAYINRLCQK</sequence>
<feature type="region of interest" description="Disordered" evidence="1">
    <location>
        <begin position="1"/>
        <end position="47"/>
    </location>
</feature>